<evidence type="ECO:0000313" key="3">
    <source>
        <dbReference type="Proteomes" id="UP000291084"/>
    </source>
</evidence>
<dbReference type="AlphaFoldDB" id="A0A0S3T5D2"/>
<evidence type="ECO:0000256" key="1">
    <source>
        <dbReference type="SAM" id="Phobius"/>
    </source>
</evidence>
<accession>A0A0S3T5D2</accession>
<dbReference type="EMBL" id="AP015043">
    <property type="protein sequence ID" value="BAU00457.1"/>
    <property type="molecule type" value="Genomic_DNA"/>
</dbReference>
<evidence type="ECO:0000313" key="2">
    <source>
        <dbReference type="EMBL" id="BAU00457.1"/>
    </source>
</evidence>
<organism evidence="2 3">
    <name type="scientific">Vigna angularis var. angularis</name>
    <dbReference type="NCBI Taxonomy" id="157739"/>
    <lineage>
        <taxon>Eukaryota</taxon>
        <taxon>Viridiplantae</taxon>
        <taxon>Streptophyta</taxon>
        <taxon>Embryophyta</taxon>
        <taxon>Tracheophyta</taxon>
        <taxon>Spermatophyta</taxon>
        <taxon>Magnoliopsida</taxon>
        <taxon>eudicotyledons</taxon>
        <taxon>Gunneridae</taxon>
        <taxon>Pentapetalae</taxon>
        <taxon>rosids</taxon>
        <taxon>fabids</taxon>
        <taxon>Fabales</taxon>
        <taxon>Fabaceae</taxon>
        <taxon>Papilionoideae</taxon>
        <taxon>50 kb inversion clade</taxon>
        <taxon>NPAAA clade</taxon>
        <taxon>indigoferoid/millettioid clade</taxon>
        <taxon>Phaseoleae</taxon>
        <taxon>Vigna</taxon>
    </lineage>
</organism>
<keyword evidence="3" id="KW-1185">Reference proteome</keyword>
<keyword evidence="1" id="KW-0472">Membrane</keyword>
<proteinExistence type="predicted"/>
<feature type="non-terminal residue" evidence="2">
    <location>
        <position position="1"/>
    </location>
</feature>
<protein>
    <submittedName>
        <fullName evidence="2">Uncharacterized protein</fullName>
    </submittedName>
</protein>
<dbReference type="Proteomes" id="UP000291084">
    <property type="component" value="Chromosome 10"/>
</dbReference>
<sequence length="78" mass="8865">LILSGVYVRVEAVVLANGPFFFWSVSCAGCWISFKISVRSERKWSKHCRNFLPPSCWIGPQFSFRSVSNLVPNLSEEP</sequence>
<feature type="transmembrane region" description="Helical" evidence="1">
    <location>
        <begin position="20"/>
        <end position="38"/>
    </location>
</feature>
<reference evidence="2 3" key="1">
    <citation type="journal article" date="2015" name="Sci. Rep.">
        <title>The power of single molecule real-time sequencing technology in the de novo assembly of a eukaryotic genome.</title>
        <authorList>
            <person name="Sakai H."/>
            <person name="Naito K."/>
            <person name="Ogiso-Tanaka E."/>
            <person name="Takahashi Y."/>
            <person name="Iseki K."/>
            <person name="Muto C."/>
            <person name="Satou K."/>
            <person name="Teruya K."/>
            <person name="Shiroma A."/>
            <person name="Shimoji M."/>
            <person name="Hirano T."/>
            <person name="Itoh T."/>
            <person name="Kaga A."/>
            <person name="Tomooka N."/>
        </authorList>
    </citation>
    <scope>NUCLEOTIDE SEQUENCE [LARGE SCALE GENOMIC DNA]</scope>
    <source>
        <strain evidence="3">cv. Shumari</strain>
    </source>
</reference>
<name>A0A0S3T5D2_PHAAN</name>
<keyword evidence="1" id="KW-1133">Transmembrane helix</keyword>
<keyword evidence="1" id="KW-0812">Transmembrane</keyword>
<gene>
    <name evidence="2" type="primary">Vigan.10G205600</name>
    <name evidence="2" type="ORF">VIGAN_10205600</name>
</gene>